<evidence type="ECO:0000256" key="1">
    <source>
        <dbReference type="ARBA" id="ARBA00004442"/>
    </source>
</evidence>
<evidence type="ECO:0000256" key="2">
    <source>
        <dbReference type="ARBA" id="ARBA00022452"/>
    </source>
</evidence>
<feature type="signal peptide" evidence="7">
    <location>
        <begin position="1"/>
        <end position="26"/>
    </location>
</feature>
<evidence type="ECO:0000256" key="3">
    <source>
        <dbReference type="ARBA" id="ARBA00022692"/>
    </source>
</evidence>
<gene>
    <name evidence="8" type="ORF">FRC98_01445</name>
</gene>
<dbReference type="Gene3D" id="1.20.1600.10">
    <property type="entry name" value="Outer membrane efflux proteins (OEP)"/>
    <property type="match status" value="1"/>
</dbReference>
<name>A0A5C6XLL1_9DELT</name>
<dbReference type="GO" id="GO:0009279">
    <property type="term" value="C:cell outer membrane"/>
    <property type="evidence" value="ECO:0007669"/>
    <property type="project" value="UniProtKB-SubCell"/>
</dbReference>
<dbReference type="Proteomes" id="UP000321412">
    <property type="component" value="Unassembled WGS sequence"/>
</dbReference>
<feature type="coiled-coil region" evidence="6">
    <location>
        <begin position="304"/>
        <end position="335"/>
    </location>
</feature>
<reference evidence="8 9" key="1">
    <citation type="submission" date="2019-08" db="EMBL/GenBank/DDBJ databases">
        <title>Bradymonadales sp. TMQ4.</title>
        <authorList>
            <person name="Liang Q."/>
        </authorList>
    </citation>
    <scope>NUCLEOTIDE SEQUENCE [LARGE SCALE GENOMIC DNA]</scope>
    <source>
        <strain evidence="8 9">TMQ4</strain>
    </source>
</reference>
<keyword evidence="6" id="KW-0175">Coiled coil</keyword>
<dbReference type="PANTHER" id="PTHR30026">
    <property type="entry name" value="OUTER MEMBRANE PROTEIN TOLC"/>
    <property type="match status" value="1"/>
</dbReference>
<keyword evidence="3" id="KW-0812">Transmembrane</keyword>
<dbReference type="OrthoDB" id="5517922at2"/>
<dbReference type="GO" id="GO:0015562">
    <property type="term" value="F:efflux transmembrane transporter activity"/>
    <property type="evidence" value="ECO:0007669"/>
    <property type="project" value="InterPro"/>
</dbReference>
<comment type="caution">
    <text evidence="8">The sequence shown here is derived from an EMBL/GenBank/DDBJ whole genome shotgun (WGS) entry which is preliminary data.</text>
</comment>
<evidence type="ECO:0000256" key="5">
    <source>
        <dbReference type="ARBA" id="ARBA00023237"/>
    </source>
</evidence>
<dbReference type="SUPFAM" id="SSF56954">
    <property type="entry name" value="Outer membrane efflux proteins (OEP)"/>
    <property type="match status" value="1"/>
</dbReference>
<evidence type="ECO:0000256" key="7">
    <source>
        <dbReference type="SAM" id="SignalP"/>
    </source>
</evidence>
<keyword evidence="2" id="KW-1134">Transmembrane beta strand</keyword>
<dbReference type="EMBL" id="VOSM01000001">
    <property type="protein sequence ID" value="TXD39095.1"/>
    <property type="molecule type" value="Genomic_DNA"/>
</dbReference>
<feature type="chain" id="PRO_5022921650" evidence="7">
    <location>
        <begin position="27"/>
        <end position="411"/>
    </location>
</feature>
<evidence type="ECO:0000256" key="6">
    <source>
        <dbReference type="SAM" id="Coils"/>
    </source>
</evidence>
<keyword evidence="7" id="KW-0732">Signal</keyword>
<organism evidence="8 9">
    <name type="scientific">Lujinxingia vulgaris</name>
    <dbReference type="NCBI Taxonomy" id="2600176"/>
    <lineage>
        <taxon>Bacteria</taxon>
        <taxon>Deltaproteobacteria</taxon>
        <taxon>Bradymonadales</taxon>
        <taxon>Lujinxingiaceae</taxon>
        <taxon>Lujinxingia</taxon>
    </lineage>
</organism>
<keyword evidence="5" id="KW-0998">Cell outer membrane</keyword>
<dbReference type="GO" id="GO:0015288">
    <property type="term" value="F:porin activity"/>
    <property type="evidence" value="ECO:0007669"/>
    <property type="project" value="TreeGrafter"/>
</dbReference>
<sequence length="411" mass="45596">MRKTPRLARFLGPVMVGVLMSASAYAQSSAPAEEVSVSEAVRAALSRPPAELLLERRLDAARAGVDEQTRRSAPTLSLDYERVGGSTELAASEFSAVVEQNFDVSRWRTRLRQGLTHRERAERAEHERWRLETAHRVRVAFYEVRLHQARLAEHERWRARLEEALQAMQARVERGDASAYMSGRVARELELAAASEAAVRSALEGAWAELTSHAGWEQRPELGGALEPSKGGDAAEPRSPDQAILQARIQALGAEIDAVRSPWLRDWTVGVGYRQDRAGALTGHGVIVALSLPLALWNPDAPRQARLQAERAALQHELELVSQQYERALEGARQRRRVAMQALRPAEDAAADAALTRQALQSFEAGESSLAELLDVYESELELQLARIELQWEARRADLDLQRLQGVGASR</sequence>
<evidence type="ECO:0000313" key="8">
    <source>
        <dbReference type="EMBL" id="TXD39095.1"/>
    </source>
</evidence>
<proteinExistence type="predicted"/>
<dbReference type="AlphaFoldDB" id="A0A5C6XLL1"/>
<evidence type="ECO:0000256" key="4">
    <source>
        <dbReference type="ARBA" id="ARBA00023136"/>
    </source>
</evidence>
<protein>
    <submittedName>
        <fullName evidence="8">TolC family protein</fullName>
    </submittedName>
</protein>
<feature type="coiled-coil region" evidence="6">
    <location>
        <begin position="151"/>
        <end position="178"/>
    </location>
</feature>
<comment type="subcellular location">
    <subcellularLocation>
        <location evidence="1">Cell outer membrane</location>
    </subcellularLocation>
</comment>
<dbReference type="InterPro" id="IPR051906">
    <property type="entry name" value="TolC-like"/>
</dbReference>
<dbReference type="PANTHER" id="PTHR30026:SF20">
    <property type="entry name" value="OUTER MEMBRANE PROTEIN TOLC"/>
    <property type="match status" value="1"/>
</dbReference>
<accession>A0A5C6XLL1</accession>
<keyword evidence="4" id="KW-0472">Membrane</keyword>
<evidence type="ECO:0000313" key="9">
    <source>
        <dbReference type="Proteomes" id="UP000321412"/>
    </source>
</evidence>
<keyword evidence="9" id="KW-1185">Reference proteome</keyword>
<dbReference type="GO" id="GO:1990281">
    <property type="term" value="C:efflux pump complex"/>
    <property type="evidence" value="ECO:0007669"/>
    <property type="project" value="TreeGrafter"/>
</dbReference>